<comment type="caution">
    <text evidence="2">The sequence shown here is derived from an EMBL/GenBank/DDBJ whole genome shotgun (WGS) entry which is preliminary data.</text>
</comment>
<gene>
    <name evidence="2" type="ORF">ACFO5K_18710</name>
</gene>
<evidence type="ECO:0000256" key="1">
    <source>
        <dbReference type="SAM" id="MobiDB-lite"/>
    </source>
</evidence>
<feature type="region of interest" description="Disordered" evidence="1">
    <location>
        <begin position="151"/>
        <end position="203"/>
    </location>
</feature>
<evidence type="ECO:0000313" key="3">
    <source>
        <dbReference type="Proteomes" id="UP001595844"/>
    </source>
</evidence>
<reference evidence="3" key="1">
    <citation type="journal article" date="2019" name="Int. J. Syst. Evol. Microbiol.">
        <title>The Global Catalogue of Microorganisms (GCM) 10K type strain sequencing project: providing services to taxonomists for standard genome sequencing and annotation.</title>
        <authorList>
            <consortium name="The Broad Institute Genomics Platform"/>
            <consortium name="The Broad Institute Genome Sequencing Center for Infectious Disease"/>
            <person name="Wu L."/>
            <person name="Ma J."/>
        </authorList>
    </citation>
    <scope>NUCLEOTIDE SEQUENCE [LARGE SCALE GENOMIC DNA]</scope>
    <source>
        <strain evidence="3">IBRC-M 10490</strain>
    </source>
</reference>
<keyword evidence="3" id="KW-1185">Reference proteome</keyword>
<name>A0ABV8VKH8_9NOCA</name>
<dbReference type="RefSeq" id="WP_378564325.1">
    <property type="nucleotide sequence ID" value="NZ_JBHSDL010000025.1"/>
</dbReference>
<feature type="compositionally biased region" description="Pro residues" evidence="1">
    <location>
        <begin position="172"/>
        <end position="187"/>
    </location>
</feature>
<evidence type="ECO:0008006" key="4">
    <source>
        <dbReference type="Google" id="ProtNLM"/>
    </source>
</evidence>
<feature type="compositionally biased region" description="Pro residues" evidence="1">
    <location>
        <begin position="55"/>
        <end position="67"/>
    </location>
</feature>
<protein>
    <recommendedName>
        <fullName evidence="4">Secreted protein</fullName>
    </recommendedName>
</protein>
<proteinExistence type="predicted"/>
<evidence type="ECO:0000313" key="2">
    <source>
        <dbReference type="EMBL" id="MFC4376132.1"/>
    </source>
</evidence>
<feature type="region of interest" description="Disordered" evidence="1">
    <location>
        <begin position="48"/>
        <end position="79"/>
    </location>
</feature>
<dbReference type="Proteomes" id="UP001595844">
    <property type="component" value="Unassembled WGS sequence"/>
</dbReference>
<accession>A0ABV8VKH8</accession>
<sequence>MQLSHYAMIVTGATVAAAGLAGCGSDEERSTASITSSAAMSTTAPKLLGTSAAPLPAPSPGHPPAPAPEKLSDVDCGPVTGANGANSTVIAFAGDAGRPGCTEAITVATHYLAGQHTGDATAVDGWTCEPQPDPAIAHICVKGGLTIGLRGAAAPASPPPPAPAPHRTVDPNTPPTPGPVDHPPAPAPAATVPDVNCGPVTDAGGGTRHVIAVGTDAGRVGCTEAVTVASEYVRAVSDTDVATIDGWNCNAQPDATTPSVCTKDGLVIGLRAD</sequence>
<organism evidence="2 3">
    <name type="scientific">Nocardia halotolerans</name>
    <dbReference type="NCBI Taxonomy" id="1755878"/>
    <lineage>
        <taxon>Bacteria</taxon>
        <taxon>Bacillati</taxon>
        <taxon>Actinomycetota</taxon>
        <taxon>Actinomycetes</taxon>
        <taxon>Mycobacteriales</taxon>
        <taxon>Nocardiaceae</taxon>
        <taxon>Nocardia</taxon>
    </lineage>
</organism>
<dbReference type="EMBL" id="JBHSDL010000025">
    <property type="protein sequence ID" value="MFC4376132.1"/>
    <property type="molecule type" value="Genomic_DNA"/>
</dbReference>